<dbReference type="InterPro" id="IPR013766">
    <property type="entry name" value="Thioredoxin_domain"/>
</dbReference>
<evidence type="ECO:0000256" key="10">
    <source>
        <dbReference type="ARBA" id="ARBA00038489"/>
    </source>
</evidence>
<organism evidence="15 16">
    <name type="scientific">Heliorestis convoluta</name>
    <dbReference type="NCBI Taxonomy" id="356322"/>
    <lineage>
        <taxon>Bacteria</taxon>
        <taxon>Bacillati</taxon>
        <taxon>Bacillota</taxon>
        <taxon>Clostridia</taxon>
        <taxon>Eubacteriales</taxon>
        <taxon>Heliobacteriaceae</taxon>
        <taxon>Heliorestis</taxon>
    </lineage>
</organism>
<evidence type="ECO:0000256" key="12">
    <source>
        <dbReference type="ARBA" id="ARBA00049091"/>
    </source>
</evidence>
<protein>
    <recommendedName>
        <fullName evidence="3">thioredoxin-dependent peroxiredoxin</fullName>
        <ecNumber evidence="3">1.11.1.24</ecNumber>
    </recommendedName>
    <alternativeName>
        <fullName evidence="11">Bacterioferritin comigratory protein</fullName>
    </alternativeName>
    <alternativeName>
        <fullName evidence="9">Thioredoxin peroxidase</fullName>
    </alternativeName>
</protein>
<dbReference type="PANTHER" id="PTHR42801">
    <property type="entry name" value="THIOREDOXIN-DEPENDENT PEROXIDE REDUCTASE"/>
    <property type="match status" value="1"/>
</dbReference>
<dbReference type="SUPFAM" id="SSF52833">
    <property type="entry name" value="Thioredoxin-like"/>
    <property type="match status" value="1"/>
</dbReference>
<evidence type="ECO:0000256" key="4">
    <source>
        <dbReference type="ARBA" id="ARBA00022559"/>
    </source>
</evidence>
<dbReference type="InterPro" id="IPR024706">
    <property type="entry name" value="Peroxiredoxin_AhpC-typ"/>
</dbReference>
<dbReference type="EC" id="1.11.1.24" evidence="3"/>
<evidence type="ECO:0000256" key="2">
    <source>
        <dbReference type="ARBA" id="ARBA00011245"/>
    </source>
</evidence>
<name>A0A5Q2N1V2_9FIRM</name>
<evidence type="ECO:0000256" key="5">
    <source>
        <dbReference type="ARBA" id="ARBA00022862"/>
    </source>
</evidence>
<proteinExistence type="inferred from homology"/>
<dbReference type="Pfam" id="PF00578">
    <property type="entry name" value="AhpC-TSA"/>
    <property type="match status" value="1"/>
</dbReference>
<dbReference type="FunFam" id="3.40.30.10:FF:000007">
    <property type="entry name" value="Thioredoxin-dependent thiol peroxidase"/>
    <property type="match status" value="1"/>
</dbReference>
<dbReference type="InterPro" id="IPR000866">
    <property type="entry name" value="AhpC/TSA"/>
</dbReference>
<feature type="domain" description="Thioredoxin" evidence="14">
    <location>
        <begin position="5"/>
        <end position="157"/>
    </location>
</feature>
<evidence type="ECO:0000313" key="15">
    <source>
        <dbReference type="EMBL" id="QGG47596.1"/>
    </source>
</evidence>
<dbReference type="RefSeq" id="WP_153724939.1">
    <property type="nucleotide sequence ID" value="NZ_CP045875.1"/>
</dbReference>
<dbReference type="GO" id="GO:0005737">
    <property type="term" value="C:cytoplasm"/>
    <property type="evidence" value="ECO:0007669"/>
    <property type="project" value="TreeGrafter"/>
</dbReference>
<comment type="similarity">
    <text evidence="10">Belongs to the peroxiredoxin family. BCP/PrxQ subfamily.</text>
</comment>
<keyword evidence="16" id="KW-1185">Reference proteome</keyword>
<dbReference type="PROSITE" id="PS51352">
    <property type="entry name" value="THIOREDOXIN_2"/>
    <property type="match status" value="1"/>
</dbReference>
<evidence type="ECO:0000256" key="6">
    <source>
        <dbReference type="ARBA" id="ARBA00023002"/>
    </source>
</evidence>
<sequence length="157" mass="17387">MTAELEIGQAAPDFTRPASDGNDFTLSALRGQGVVLFFYSKNNTAGCTKEAVEFRDLYEEFKALNKVIVGISRDTPSSHQKFIVKHDLPFLLVSDEDRSVSALYQVLKEKTMYGKKTIGVERSTFVIDSDGSLSHIFRKVKAAGHAQQVLRTLQGQA</sequence>
<evidence type="ECO:0000256" key="11">
    <source>
        <dbReference type="ARBA" id="ARBA00041373"/>
    </source>
</evidence>
<dbReference type="KEGG" id="hcv:FTV88_1449"/>
<keyword evidence="7" id="KW-1015">Disulfide bond</keyword>
<dbReference type="InterPro" id="IPR050924">
    <property type="entry name" value="Peroxiredoxin_BCP/PrxQ"/>
</dbReference>
<keyword evidence="5" id="KW-0049">Antioxidant</keyword>
<dbReference type="PIRSF" id="PIRSF000239">
    <property type="entry name" value="AHPC"/>
    <property type="match status" value="1"/>
</dbReference>
<evidence type="ECO:0000256" key="9">
    <source>
        <dbReference type="ARBA" id="ARBA00032824"/>
    </source>
</evidence>
<evidence type="ECO:0000256" key="1">
    <source>
        <dbReference type="ARBA" id="ARBA00003330"/>
    </source>
</evidence>
<dbReference type="AlphaFoldDB" id="A0A5Q2N1V2"/>
<keyword evidence="4 15" id="KW-0575">Peroxidase</keyword>
<comment type="subunit">
    <text evidence="2">Monomer.</text>
</comment>
<keyword evidence="8" id="KW-0676">Redox-active center</keyword>
<comment type="function">
    <text evidence="1">Thiol-specific peroxidase that catalyzes the reduction of hydrogen peroxide and organic hydroperoxides to water and alcohols, respectively. Plays a role in cell protection against oxidative stress by detoxifying peroxides and as sensor of hydrogen peroxide-mediated signaling events.</text>
</comment>
<dbReference type="GO" id="GO:0045454">
    <property type="term" value="P:cell redox homeostasis"/>
    <property type="evidence" value="ECO:0007669"/>
    <property type="project" value="TreeGrafter"/>
</dbReference>
<dbReference type="InterPro" id="IPR036249">
    <property type="entry name" value="Thioredoxin-like_sf"/>
</dbReference>
<dbReference type="PANTHER" id="PTHR42801:SF4">
    <property type="entry name" value="AHPC_TSA FAMILY PROTEIN"/>
    <property type="match status" value="1"/>
</dbReference>
<evidence type="ECO:0000256" key="8">
    <source>
        <dbReference type="ARBA" id="ARBA00023284"/>
    </source>
</evidence>
<evidence type="ECO:0000259" key="14">
    <source>
        <dbReference type="PROSITE" id="PS51352"/>
    </source>
</evidence>
<evidence type="ECO:0000313" key="16">
    <source>
        <dbReference type="Proteomes" id="UP000366051"/>
    </source>
</evidence>
<accession>A0A5Q2N1V2</accession>
<dbReference type="GO" id="GO:0008379">
    <property type="term" value="F:thioredoxin peroxidase activity"/>
    <property type="evidence" value="ECO:0007669"/>
    <property type="project" value="TreeGrafter"/>
</dbReference>
<reference evidence="16" key="1">
    <citation type="submission" date="2019-11" db="EMBL/GenBank/DDBJ databases">
        <title>Genome sequence of Heliorestis convoluta strain HH, an alkaliphilic and minimalistic phototrophic bacterium from a soda lake in Egypt.</title>
        <authorList>
            <person name="Dewey E.D."/>
            <person name="Stokes L.M."/>
            <person name="Burchell B.M."/>
            <person name="Shaffer K.N."/>
            <person name="Huntington A.M."/>
            <person name="Baker J.M."/>
            <person name="Nadendla S."/>
            <person name="Giglio M.G."/>
            <person name="Touchman J.W."/>
            <person name="Blankenship R.E."/>
            <person name="Madigan M.T."/>
            <person name="Sattley W.M."/>
        </authorList>
    </citation>
    <scope>NUCLEOTIDE SEQUENCE [LARGE SCALE GENOMIC DNA]</scope>
    <source>
        <strain evidence="16">HH</strain>
    </source>
</reference>
<keyword evidence="6 15" id="KW-0560">Oxidoreductase</keyword>
<evidence type="ECO:0000256" key="13">
    <source>
        <dbReference type="PIRSR" id="PIRSR000239-1"/>
    </source>
</evidence>
<evidence type="ECO:0000256" key="3">
    <source>
        <dbReference type="ARBA" id="ARBA00013017"/>
    </source>
</evidence>
<dbReference type="OrthoDB" id="9812811at2"/>
<dbReference type="Gene3D" id="3.40.30.10">
    <property type="entry name" value="Glutaredoxin"/>
    <property type="match status" value="1"/>
</dbReference>
<gene>
    <name evidence="15" type="ORF">FTV88_1449</name>
</gene>
<feature type="active site" description="Cysteine sulfenic acid (-SOH) intermediate; for peroxidase activity" evidence="13">
    <location>
        <position position="47"/>
    </location>
</feature>
<dbReference type="Proteomes" id="UP000366051">
    <property type="component" value="Chromosome"/>
</dbReference>
<dbReference type="CDD" id="cd03017">
    <property type="entry name" value="PRX_BCP"/>
    <property type="match status" value="1"/>
</dbReference>
<comment type="catalytic activity">
    <reaction evidence="12">
        <text>a hydroperoxide + [thioredoxin]-dithiol = an alcohol + [thioredoxin]-disulfide + H2O</text>
        <dbReference type="Rhea" id="RHEA:62620"/>
        <dbReference type="Rhea" id="RHEA-COMP:10698"/>
        <dbReference type="Rhea" id="RHEA-COMP:10700"/>
        <dbReference type="ChEBI" id="CHEBI:15377"/>
        <dbReference type="ChEBI" id="CHEBI:29950"/>
        <dbReference type="ChEBI" id="CHEBI:30879"/>
        <dbReference type="ChEBI" id="CHEBI:35924"/>
        <dbReference type="ChEBI" id="CHEBI:50058"/>
        <dbReference type="EC" id="1.11.1.24"/>
    </reaction>
</comment>
<dbReference type="EMBL" id="CP045875">
    <property type="protein sequence ID" value="QGG47596.1"/>
    <property type="molecule type" value="Genomic_DNA"/>
</dbReference>
<dbReference type="GO" id="GO:0034599">
    <property type="term" value="P:cellular response to oxidative stress"/>
    <property type="evidence" value="ECO:0007669"/>
    <property type="project" value="TreeGrafter"/>
</dbReference>
<evidence type="ECO:0000256" key="7">
    <source>
        <dbReference type="ARBA" id="ARBA00023157"/>
    </source>
</evidence>